<name>A0A4V3RLF4_9CLOT</name>
<proteinExistence type="predicted"/>
<gene>
    <name evidence="1" type="ORF">E5347_01325</name>
</gene>
<sequence length="92" mass="10738">MKKDILDELELKNSRNLSEEKFNDNTVLGMNKDLEKLRINDDVSNEDIISDEYSSVINNSYVELNEVLKEKDNSIIKDKNKVYVHPIIPNKQ</sequence>
<organism evidence="1 2">
    <name type="scientific">Clostridium sartagoforme</name>
    <dbReference type="NCBI Taxonomy" id="84031"/>
    <lineage>
        <taxon>Bacteria</taxon>
        <taxon>Bacillati</taxon>
        <taxon>Bacillota</taxon>
        <taxon>Clostridia</taxon>
        <taxon>Eubacteriales</taxon>
        <taxon>Clostridiaceae</taxon>
        <taxon>Clostridium</taxon>
    </lineage>
</organism>
<dbReference type="EMBL" id="SRYR01000001">
    <property type="protein sequence ID" value="TGY43480.1"/>
    <property type="molecule type" value="Genomic_DNA"/>
</dbReference>
<evidence type="ECO:0000313" key="2">
    <source>
        <dbReference type="Proteomes" id="UP000306888"/>
    </source>
</evidence>
<dbReference type="OrthoDB" id="1936038at2"/>
<evidence type="ECO:0000313" key="1">
    <source>
        <dbReference type="EMBL" id="TGY43480.1"/>
    </source>
</evidence>
<protein>
    <submittedName>
        <fullName evidence="1">Uncharacterized protein</fullName>
    </submittedName>
</protein>
<dbReference type="RefSeq" id="WP_136003806.1">
    <property type="nucleotide sequence ID" value="NZ_SRYR01000001.1"/>
</dbReference>
<comment type="caution">
    <text evidence="1">The sequence shown here is derived from an EMBL/GenBank/DDBJ whole genome shotgun (WGS) entry which is preliminary data.</text>
</comment>
<reference evidence="1 2" key="1">
    <citation type="submission" date="2019-04" db="EMBL/GenBank/DDBJ databases">
        <title>Microbes associate with the intestines of laboratory mice.</title>
        <authorList>
            <person name="Navarre W."/>
            <person name="Wong E."/>
            <person name="Huang K."/>
            <person name="Tropini C."/>
            <person name="Ng K."/>
            <person name="Yu B."/>
        </authorList>
    </citation>
    <scope>NUCLEOTIDE SEQUENCE [LARGE SCALE GENOMIC DNA]</scope>
    <source>
        <strain evidence="1 2">NM50_B9-20</strain>
    </source>
</reference>
<dbReference type="AlphaFoldDB" id="A0A4V3RLF4"/>
<dbReference type="Proteomes" id="UP000306888">
    <property type="component" value="Unassembled WGS sequence"/>
</dbReference>
<keyword evidence="2" id="KW-1185">Reference proteome</keyword>
<accession>A0A4V3RLF4</accession>